<name>A0ACC3TTS5_9ASCO</name>
<evidence type="ECO:0000313" key="1">
    <source>
        <dbReference type="EMBL" id="KAK9324067.1"/>
    </source>
</evidence>
<evidence type="ECO:0000313" key="2">
    <source>
        <dbReference type="Proteomes" id="UP001489719"/>
    </source>
</evidence>
<dbReference type="Proteomes" id="UP001489719">
    <property type="component" value="Unassembled WGS sequence"/>
</dbReference>
<keyword evidence="2" id="KW-1185">Reference proteome</keyword>
<organism evidence="1 2">
    <name type="scientific">Lipomyces orientalis</name>
    <dbReference type="NCBI Taxonomy" id="1233043"/>
    <lineage>
        <taxon>Eukaryota</taxon>
        <taxon>Fungi</taxon>
        <taxon>Dikarya</taxon>
        <taxon>Ascomycota</taxon>
        <taxon>Saccharomycotina</taxon>
        <taxon>Lipomycetes</taxon>
        <taxon>Lipomycetales</taxon>
        <taxon>Lipomycetaceae</taxon>
        <taxon>Lipomyces</taxon>
    </lineage>
</organism>
<dbReference type="EMBL" id="MU970054">
    <property type="protein sequence ID" value="KAK9324067.1"/>
    <property type="molecule type" value="Genomic_DNA"/>
</dbReference>
<accession>A0ACC3TTS5</accession>
<proteinExistence type="predicted"/>
<protein>
    <submittedName>
        <fullName evidence="1">Uncharacterized protein</fullName>
    </submittedName>
</protein>
<reference evidence="2" key="1">
    <citation type="journal article" date="2024" name="Front. Bioeng. Biotechnol.">
        <title>Genome-scale model development and genomic sequencing of the oleaginous clade Lipomyces.</title>
        <authorList>
            <person name="Czajka J.J."/>
            <person name="Han Y."/>
            <person name="Kim J."/>
            <person name="Mondo S.J."/>
            <person name="Hofstad B.A."/>
            <person name="Robles A."/>
            <person name="Haridas S."/>
            <person name="Riley R."/>
            <person name="LaButti K."/>
            <person name="Pangilinan J."/>
            <person name="Andreopoulos W."/>
            <person name="Lipzen A."/>
            <person name="Yan J."/>
            <person name="Wang M."/>
            <person name="Ng V."/>
            <person name="Grigoriev I.V."/>
            <person name="Spatafora J.W."/>
            <person name="Magnuson J.K."/>
            <person name="Baker S.E."/>
            <person name="Pomraning K.R."/>
        </authorList>
    </citation>
    <scope>NUCLEOTIDE SEQUENCE [LARGE SCALE GENOMIC DNA]</scope>
    <source>
        <strain evidence="2">CBS 10300</strain>
    </source>
</reference>
<comment type="caution">
    <text evidence="1">The sequence shown here is derived from an EMBL/GenBank/DDBJ whole genome shotgun (WGS) entry which is preliminary data.</text>
</comment>
<sequence>MTTATEFVDSVLSAAFVKLVSTPMSITKEEVSRHVVEKLRQARPSDLPVPYAARSYANEIFSVFPEDVFPTEFEVNTHLQLLSILRSLRSRVSDTDGLFGVWNSYMRADMSKVFDKVDASNGYWPTTASEIRWKVYVARAVERYALWFNSYPAAGFDVRPRFLGGVPCSIDMGTLPPIDVLMIWHVHMLHPRAYWEDCIRTNRQGFFRSMAFPWLAISHTIRHRGDNPDAELVYDPSSDAQKDFQARTGCSFDNEDDNIVKHVQCTNCRRRDIQVEWHAAFHHGWAEEKFEKFCPECGAIITRDSLSALQFLDDFSLLSSNGVPMKGTLLDYLGVDDREQCSYPGFANEFLGKMFSMPKLTLESGEGIDVIRSKLKDMLGDKSKLVPNAFNGQIHRDNQFPLRRMLVRYQDNPTPFAVDLQAAVMRQGHFVDIMNALAYISSPFRKITVDRSIERLLKFLYLLRTNPGKCLAPPLDVDLAWHTFQLSPAAYMASCFVLTGTYVDHDDSIGTPALSDAHKLADKTWRSQFPSDPLGYDGCTCVFCESERQFTTSSSGRSSSASKKLLAKIAPADSRKRAQTIDEFYEMACTTARNNGARGVVRLQPPPTGVKGERPVPRHPYLSFVPQDDPTASNVFQHSTAVDYAHAKCITILNLAGTLPKISRNRPIPVYTGAPACGAAM</sequence>
<gene>
    <name evidence="1" type="ORF">V1517DRAFT_78015</name>
</gene>